<dbReference type="InterPro" id="IPR031248">
    <property type="entry name" value="RNF213"/>
</dbReference>
<dbReference type="InterPro" id="IPR027417">
    <property type="entry name" value="P-loop_NTPase"/>
</dbReference>
<gene>
    <name evidence="2" type="ORF">MAR_035293</name>
</gene>
<dbReference type="Gene3D" id="3.40.50.300">
    <property type="entry name" value="P-loop containing nucleotide triphosphate hydrolases"/>
    <property type="match status" value="2"/>
</dbReference>
<dbReference type="CDD" id="cd00009">
    <property type="entry name" value="AAA"/>
    <property type="match status" value="1"/>
</dbReference>
<feature type="domain" description="AAA+ ATPase" evidence="1">
    <location>
        <begin position="2115"/>
        <end position="2253"/>
    </location>
</feature>
<dbReference type="SUPFAM" id="SSF52540">
    <property type="entry name" value="P-loop containing nucleoside triphosphate hydrolases"/>
    <property type="match status" value="2"/>
</dbReference>
<sequence>MPRKDTYYVELSVPANTVGSYSYRMDMNQWFQSLRPFESQLFKLQPYTVHRDIINKFSAEDSIVFHLEHILIDSVVLFSFMELCMQIEDVFSQGANENNSTILKKVLEKANFFNRDGNALCAFMLNRVKNHFTLQTMLDAQISERIIKSVAERNLKDFPVSCIAGLIQTLKYIYKIAQANQSEIGGFLLIFFDCFGEEYLNTFLEQCKHEKEKHIDFVRFYSDETVIPLCKRFIECTRISGSGKIMCNFISLLPLSMALSLYKQFSNEFIDNDAILKKIRDLLIEKLGKARKDNDLLGICDIAIHFEDIGLSSRLNTIATFEKAITDCFEPGVVSGDAVKIAVLKVLEQTGCFREKTSRFDLLKAVTRSGNPCVNQLLIELGKHANFHSVFSELQYEHIKVWLDNIIKLGRDEKWCHAFEQLANIFRLKLLSEETHERLVGHLTTFMDFETLDKLLRQLWRIEHVLDDHPCLSAAYEKTVMQLMSTKRHTDAIEMLCQNKRLAVESRIRGTLTCRVIEYLFNGLRQEQPEVLFQKACIYVDILEILDNVTGSESKTVSCNETIVCIVKSIKKTVSQIKRKEANMEFLSKLKTSDEKTKKLLIFGGLNNDEIEKIPLLLKELRDSLKESTNDVLTVLNALRRRRDSIPIRGIDQIIEAVNDKKYDIDKEPLKSCIWPHLFWGDLEYLPAECIQLCKVIESTLFWNVGKESIVSEYERTMEQVSNECIYELCLCAIRFLFDDFPDKAIADPVSSYKLIEFIGCTNTIGIKAYKEAWAKLEDCGDQINITDVFKMFTKADVAAEIELANVFRGDIKLSLDKTLRQLWKINDIGKDVSTLQNGLKAFGYDLSKDTKLFTGIESFLNLKCTLDSLNKSGSCSVDNVETLASIETPLGTIFSILEKLTSQALSIMEEISRSTSLIEFLTETGIDDVRNLIDAVEDISESHVNESTVSALIDTKKFIFPLLIGSSDERSCMWFLNEFQAQVNRIKDAERLPPKICDCIENLHNLKSLYNNVANRGQQTREIVNSILTKGDFVFQLNDSEKVVFEVRYNENDAAFVKQESTLSDIRSRALLLLNSDRKSSEGSNNPAEFKAYIDDIDVCLEIKDILQTLYLSGHIYYKKFAKHLQRNELVTERDNIRCDLEKWTETLHITRESFYLMNFIHGCQIHTFFEFLTTENCHADVDFLLHYIHPNMSAKSLLNQYKDSSTDEEFSLQMLGNALHEVYVNGGLELFHRDVEKDGNVKKKMTETVHSGKLLVANLDEKSENVIRTILALYRNTSDRLPEPNQLLICTGETSFHEIDLFINRCKGSLSFYKETPLYCIAYVETLQNKVQFQLVDKLRKIDEFEDCKVAVVCRGSKHHPFVNQLSDFLTYVHPLSDQSMSTVFLQMYPTVVTYTSEVAGLGKTTEISREARRSNCSLLTVHFSGKLNRNELIEKLNSCNAKSYHVLHFDIGTVDNASELDRFLFELVIMKFIATGKIAISLPTERLCFEISNTINNDLRNSLPTATAFKRVHLEWKDFADFHINKEINSSVQVVCHYLKALEDNTLDTKEIKFTGESKVKPLQADCCRSLLQKCLVTATDKSFATVNTFLNVLGDQLKKLSCSTFFKVYHLSLMIGDQEVSTVRSSLVKAMIEVSKEFATRSVDTCRATQTASVVISDREARREEGSENDTNECNDLTSKLVARADSMIRWEESNHLIYVFHNQNIQTLTPMYRDNTKVPDRIKKLFETQMKKRLPDFSSMKQDELQHMLQKIARVNPKTLNVSKLQSISKDYALTPDNLLKMVLIVLRILSKVPVVVMGETGCGKTSLIRYLANICEVSFVVLNVHAGVSVQTVIEYTLAENKKCKNDFKETRWLFFDEINTSYCIGLICDIICHHKCNGHMLAPNLIIMGACNPYKLRTREAIQTAGLTGKVKTDELSKLVYRVFPLPEMMVDYVWDFGSLSNIDEIKYIERMIEDVLLQKNLRLLLRDLLSVSQDFVREYEKSTCVVSLRDVSRCKKLVQWFMSFLKRKHLLVPSRNERPREIRAFVLALGVCYHSRFVEKSARCQYRQRLGVCFAKNMFPDYLENDIHDIIKDEQQDILDRMELPPGTAKNTALQENVFMIVVCILNKIPIFVVGKPGCSKSLAMQIIRSNLRGKDSKDVFFRTLPQLYCVSFQGSESSTSEGIIKVFEKAENYQKSNRRDDVFSVVLFDEIGLAEISRFNPLKVLHSLLEPDGQSQPNVAVVGISNWSLDASKMNRGIHLSRPDMDEEELLETAISISKSFTDATCIRTGLIGVVTRSALTTSVIKHELNIIAKAYTSYTNQLQFKNFHGLRDFYALVKYIARKLSTHTFTISDRQKEIAIIEGLQRNFGGFKTEHKSMLKTFQIGALQSQPVLSIVDLIEQNIVDEMARHLMIITSGEPVIGILDSILKKLDRTGREIIYGSQFQEDQTEDYQYRILSRIILCMEQGIVLILKDLESVYGSLYDMLNQNYTKIGRKNNCRVALGPYSNPFCHVADSFRCIVLVDSNRLDYTDPPFLNRFEKQYLSYSDVLTEKEMHLKTQILEWVDMIGNIKEKTFAKLDIFPFYNEEMIVSLVLWAKQACSDTTVADYIERCKNELMWIMKPDAILRMQNAENIEIQEGSSTMRDEYFNLPLHDGLPYLQEYVETKYPCGLMTVIYTNSKLHTRYGKSLKGDVQTEILGAFKSEKQLSQKIQEFWNSTVKQILLVHCHSVEDERHIMLTKSIIERYRKDCNPSLACSKYVYMILHLTCRPVSSSMRNMSLTTGPLSQINFLSGWKLVMLESLNKPVRSLPELCSKSLLHTLEDMMPFSDQIKQELFWSFTRIKYGRHGRNINSITQIKENILRSTHFLEDIADMIWSSINIEHVGYQNEDWCVDVASDLNALNTSEFFVEALERFILDVIKIPLAKIMYKLEQMMSVDSYFVDDGRQKKRREYWLALFKDENVFSTASIKDETGPECYNCTSPDLRLKLPFSSIIFDNVDETRETFIVQVNRAKINCNLETDEELPPTVMDELFHRQEEIIASRLHKFCENHQQYEGFLADYIDDFCNLLSHTFTSELDESTRVTSTHWILSQKMDFSPGSINEKGLFQLLTELHCTSWLNMSLVSKILHIIDLSVDVIPDCNRNPIGAFIKNNNKTGTSDEDSQKTADSLVFVAKEKTDAENQTILDEKQSEIGMERQFVACDLNSESFELVRHSYDVDESDSQSNEYDKGSFQEEEIEDNIFNVFVSFISKRLLPTDSQLRLFQGIGHWQSVARNILLEAEDICAESVAYQALRLCYDVTSYMIIPYALESKLLHTLSLCLLEYHFDSKDVLDDVMLVISKVYDPNTQNVFEMDSSLDVQRIIRQYLVGCLSIDPETKAYSMLLPLLQQHVIPEQNIFVLKGPFTFILQQELDETGTESLLREDGNEHDEAQHNSFLKCLDSCVTDLFEQNRGSSMFMLMITDLLQENIREHNDTDIMLRSGHILQGGDRNLKLLAAVAYLRATIYCIASDPEIGMPDKRNPLLDALNGVLTGSRTTDVSKNIATYFFKCLGVSRILSTVLNAFHRLKESIEPLKCIEWRDDSILTSIEFNPMALYQSKKLQESVKSRLSDNQTEEKFGKSIKKLVSENSVTNRKLFVFAVSLKEYYLSRFYKQIDDSGKALATICQTAFETILSNERQRTLLKCILGKKDFLSSKLMITEEINCRRFMLCSVLVTTYSKALAMQSSEEEYRVPLLRKCLFTPNDFNACYLPGLPNNSKSARKAYMQLSTTDAAYFSCTCGQILVFHSEMETYLCIVCKKDLGEHQPRTLTDFLRHTEEDIQKGYTLILSKTTLAIEEKQMPIDHTIRRLSPVTCKMTQFLITGCIFGSLALGFKAQNDIDLFKDVDSTIDLYDLLWERIELLWEDLKHMLNLGDRDVGIFFHAVIKDASISNLLFEERESFTTQEGRKNWESTFDRALQNMLNNKLIEINKATCHCDERLKGYEQVIDYSNLELQIREAVPSPPPNDQYFQHLLRLSKHPSNIDFFCQVWTHKDDLCFLTRVLQQVEILNLPRHIINIIQWHYSSVINISYTLKRSECLKMTVLEYQESLKDKRCMDTSKKIFKEFKASWYDLSKIFESSEVFPNIKPINNGSKMSECLILDSDGEIYSVLRLLINIQNHFIVNALSLSEKCPSLQFLLRDKSVSCYRSVQTSELRKSHLLELKDDWDDVIKSESHCDLSYGYGRQVKYDFHKIERRLAEDILFGKAFLNLNDLPEIVFIDELYRDFLDLINDVSKSVLQEPLPKDLEEFYRERCNDDKTLAAELLNSLDMIMIFLKKTKCDEKKSLASFVNERKTIIGSALQSRYLPSSNDKLQVCHVISLHECLEDIRAARIIETLDYNYHEELETDIEDQIRNAINHQKADIVLKAIRRFIYRCVYMGDIGTDQTLFQYLQQASFWPANIFKNKMLCFDGGEEEIKKVVPMDIQVKHVVALVQILTEKAKKPGHQRLTNVIMQAKSKDLQAADKKKKKAQTRKLRKIFDF</sequence>
<evidence type="ECO:0000313" key="2">
    <source>
        <dbReference type="EMBL" id="WAR10217.1"/>
    </source>
</evidence>
<evidence type="ECO:0000259" key="1">
    <source>
        <dbReference type="SMART" id="SM00382"/>
    </source>
</evidence>
<accession>A0ABY7EMH7</accession>
<evidence type="ECO:0000313" key="3">
    <source>
        <dbReference type="Proteomes" id="UP001164746"/>
    </source>
</evidence>
<dbReference type="PANTHER" id="PTHR22605">
    <property type="entry name" value="RZ-TYPE DOMAIN-CONTAINING PROTEIN"/>
    <property type="match status" value="1"/>
</dbReference>
<keyword evidence="3" id="KW-1185">Reference proteome</keyword>
<organism evidence="2 3">
    <name type="scientific">Mya arenaria</name>
    <name type="common">Soft-shell clam</name>
    <dbReference type="NCBI Taxonomy" id="6604"/>
    <lineage>
        <taxon>Eukaryota</taxon>
        <taxon>Metazoa</taxon>
        <taxon>Spiralia</taxon>
        <taxon>Lophotrochozoa</taxon>
        <taxon>Mollusca</taxon>
        <taxon>Bivalvia</taxon>
        <taxon>Autobranchia</taxon>
        <taxon>Heteroconchia</taxon>
        <taxon>Euheterodonta</taxon>
        <taxon>Imparidentia</taxon>
        <taxon>Neoheterodontei</taxon>
        <taxon>Myida</taxon>
        <taxon>Myoidea</taxon>
        <taxon>Myidae</taxon>
        <taxon>Mya</taxon>
    </lineage>
</organism>
<proteinExistence type="predicted"/>
<reference evidence="2" key="1">
    <citation type="submission" date="2022-11" db="EMBL/GenBank/DDBJ databases">
        <title>Centuries of genome instability and evolution in soft-shell clam transmissible cancer (bioRxiv).</title>
        <authorList>
            <person name="Hart S.F.M."/>
            <person name="Yonemitsu M.A."/>
            <person name="Giersch R.M."/>
            <person name="Beal B.F."/>
            <person name="Arriagada G."/>
            <person name="Davis B.W."/>
            <person name="Ostrander E.A."/>
            <person name="Goff S.P."/>
            <person name="Metzger M.J."/>
        </authorList>
    </citation>
    <scope>NUCLEOTIDE SEQUENCE</scope>
    <source>
        <strain evidence="2">MELC-2E11</strain>
        <tissue evidence="2">Siphon/mantle</tissue>
    </source>
</reference>
<dbReference type="SMART" id="SM00382">
    <property type="entry name" value="AAA"/>
    <property type="match status" value="2"/>
</dbReference>
<dbReference type="EMBL" id="CP111018">
    <property type="protein sequence ID" value="WAR10217.1"/>
    <property type="molecule type" value="Genomic_DNA"/>
</dbReference>
<name>A0ABY7EMH7_MYAAR</name>
<dbReference type="Proteomes" id="UP001164746">
    <property type="component" value="Chromosome 7"/>
</dbReference>
<dbReference type="PANTHER" id="PTHR22605:SF1">
    <property type="entry name" value="RZ-TYPE DOMAIN-CONTAINING PROTEIN"/>
    <property type="match status" value="1"/>
</dbReference>
<protein>
    <submittedName>
        <fullName evidence="2">R213A-like protein</fullName>
    </submittedName>
</protein>
<feature type="domain" description="AAA+ ATPase" evidence="1">
    <location>
        <begin position="1796"/>
        <end position="1924"/>
    </location>
</feature>
<dbReference type="InterPro" id="IPR003593">
    <property type="entry name" value="AAA+_ATPase"/>
</dbReference>